<dbReference type="Proteomes" id="UP000327157">
    <property type="component" value="Chromosome 13"/>
</dbReference>
<feature type="compositionally biased region" description="Acidic residues" evidence="1">
    <location>
        <begin position="137"/>
        <end position="146"/>
    </location>
</feature>
<dbReference type="InterPro" id="IPR018800">
    <property type="entry name" value="PRCC"/>
</dbReference>
<feature type="region of interest" description="Disordered" evidence="1">
    <location>
        <begin position="450"/>
        <end position="469"/>
    </location>
</feature>
<dbReference type="OrthoDB" id="206969at2759"/>
<proteinExistence type="predicted"/>
<reference evidence="3" key="2">
    <citation type="submission" date="2019-10" db="EMBL/GenBank/DDBJ databases">
        <title>A de novo genome assembly of a pear dwarfing rootstock.</title>
        <authorList>
            <person name="Wang F."/>
            <person name="Wang J."/>
            <person name="Li S."/>
            <person name="Zhang Y."/>
            <person name="Fang M."/>
            <person name="Ma L."/>
            <person name="Zhao Y."/>
            <person name="Jiang S."/>
        </authorList>
    </citation>
    <scope>NUCLEOTIDE SEQUENCE [LARGE SCALE GENOMIC DNA]</scope>
</reference>
<reference evidence="2 3" key="1">
    <citation type="submission" date="2019-09" db="EMBL/GenBank/DDBJ databases">
        <authorList>
            <person name="Ou C."/>
        </authorList>
    </citation>
    <scope>NUCLEOTIDE SEQUENCE [LARGE SCALE GENOMIC DNA]</scope>
    <source>
        <strain evidence="2">S2</strain>
        <tissue evidence="2">Leaf</tissue>
    </source>
</reference>
<organism evidence="2 3">
    <name type="scientific">Pyrus ussuriensis x Pyrus communis</name>
    <dbReference type="NCBI Taxonomy" id="2448454"/>
    <lineage>
        <taxon>Eukaryota</taxon>
        <taxon>Viridiplantae</taxon>
        <taxon>Streptophyta</taxon>
        <taxon>Embryophyta</taxon>
        <taxon>Tracheophyta</taxon>
        <taxon>Spermatophyta</taxon>
        <taxon>Magnoliopsida</taxon>
        <taxon>eudicotyledons</taxon>
        <taxon>Gunneridae</taxon>
        <taxon>Pentapetalae</taxon>
        <taxon>rosids</taxon>
        <taxon>fabids</taxon>
        <taxon>Rosales</taxon>
        <taxon>Rosaceae</taxon>
        <taxon>Amygdaloideae</taxon>
        <taxon>Maleae</taxon>
        <taxon>Pyrus</taxon>
    </lineage>
</organism>
<feature type="compositionally biased region" description="Low complexity" evidence="1">
    <location>
        <begin position="35"/>
        <end position="49"/>
    </location>
</feature>
<feature type="compositionally biased region" description="Polar residues" evidence="1">
    <location>
        <begin position="87"/>
        <end position="97"/>
    </location>
</feature>
<comment type="caution">
    <text evidence="2">The sequence shown here is derived from an EMBL/GenBank/DDBJ whole genome shotgun (WGS) entry which is preliminary data.</text>
</comment>
<evidence type="ECO:0000313" key="2">
    <source>
        <dbReference type="EMBL" id="KAB2600051.1"/>
    </source>
</evidence>
<keyword evidence="3" id="KW-1185">Reference proteome</keyword>
<dbReference type="AlphaFoldDB" id="A0A5N5FDW6"/>
<feature type="compositionally biased region" description="Pro residues" evidence="1">
    <location>
        <begin position="21"/>
        <end position="34"/>
    </location>
</feature>
<dbReference type="GO" id="GO:0005634">
    <property type="term" value="C:nucleus"/>
    <property type="evidence" value="ECO:0007669"/>
    <property type="project" value="TreeGrafter"/>
</dbReference>
<evidence type="ECO:0000256" key="1">
    <source>
        <dbReference type="SAM" id="MobiDB-lite"/>
    </source>
</evidence>
<reference evidence="2 3" key="3">
    <citation type="submission" date="2019-11" db="EMBL/GenBank/DDBJ databases">
        <title>A de novo genome assembly of a pear dwarfing rootstock.</title>
        <authorList>
            <person name="Wang F."/>
            <person name="Wang J."/>
            <person name="Li S."/>
            <person name="Zhang Y."/>
            <person name="Fang M."/>
            <person name="Ma L."/>
            <person name="Zhao Y."/>
            <person name="Jiang S."/>
        </authorList>
    </citation>
    <scope>NUCLEOTIDE SEQUENCE [LARGE SCALE GENOMIC DNA]</scope>
    <source>
        <strain evidence="2">S2</strain>
        <tissue evidence="2">Leaf</tissue>
    </source>
</reference>
<feature type="compositionally biased region" description="Polar residues" evidence="1">
    <location>
        <begin position="106"/>
        <end position="119"/>
    </location>
</feature>
<accession>A0A5N5FDW6</accession>
<evidence type="ECO:0000313" key="3">
    <source>
        <dbReference type="Proteomes" id="UP000327157"/>
    </source>
</evidence>
<gene>
    <name evidence="2" type="ORF">D8674_010322</name>
</gene>
<name>A0A5N5FDW6_9ROSA</name>
<dbReference type="PANTHER" id="PTHR13621">
    <property type="entry name" value="PROLINE-RICH PROTEIN PRCC"/>
    <property type="match status" value="1"/>
</dbReference>
<dbReference type="EMBL" id="SMOL01000753">
    <property type="protein sequence ID" value="KAB2600051.1"/>
    <property type="molecule type" value="Genomic_DNA"/>
</dbReference>
<sequence>MDSLLANYASSDEEEDQQQQQPPPPKRTALPPKPSSQLSSTSSLFSSLPKPKPQNPSFFQSLPKPKQTLIPKSPNLGDDDEDPIDSIPTSKPSSVFSSLPPPKSRNPIQPITNLSSSDQNPRRVVQFNPPINSYKYDEEEEDDEEEETRRRKASESSVQKLSAKSFLSSLSAPRYSSTLGASAGLGSGRRAIVETESVGSRVESGAGVEQNVESHEKFQSNIEQSAVNYEWYGGSENYQSTIDQNAVNYESYGGYEGYQSGIDRHVDAGVHLQAGVSGNDPSNYGNYDGYGGYAGYEQQYGNDWVGGSGTVVPTIPATGVSEIKVGKKRGRNEVPTEIIEVKQDELMKNRPREDQAKLTGIAFGPSYQPVSTKAKPTKLHKRKHQIGSLYFDMKQKEMELAERRSRGFLTKAETHAKQRSDIMSVEFGSSAGFSNSYVRVRALAFCVHGRNQPNKKNKSDGKPALDPNSKWRTFKEKQSWLQGCCH</sequence>
<dbReference type="PANTHER" id="PTHR13621:SF2">
    <property type="entry name" value="PROLINE-RICH PROTEIN PRCC"/>
    <property type="match status" value="1"/>
</dbReference>
<protein>
    <submittedName>
        <fullName evidence="2">Proline-rich protein PRCC</fullName>
    </submittedName>
</protein>
<feature type="region of interest" description="Disordered" evidence="1">
    <location>
        <begin position="1"/>
        <end position="158"/>
    </location>
</feature>
<dbReference type="Pfam" id="PF10253">
    <property type="entry name" value="PRCC"/>
    <property type="match status" value="1"/>
</dbReference>